<evidence type="ECO:0000313" key="1">
    <source>
        <dbReference type="EMBL" id="KUK45933.1"/>
    </source>
</evidence>
<sequence>MSRVCEGDYITGMGIGDSEFYVGNGDGGMVSRPEICFQDLIVIRNWVPGIRKFVILRNINELVISVLD</sequence>
<organism evidence="1 2">
    <name type="scientific">Anaerolinea thermophila</name>
    <dbReference type="NCBI Taxonomy" id="167964"/>
    <lineage>
        <taxon>Bacteria</taxon>
        <taxon>Bacillati</taxon>
        <taxon>Chloroflexota</taxon>
        <taxon>Anaerolineae</taxon>
        <taxon>Anaerolineales</taxon>
        <taxon>Anaerolineaceae</taxon>
        <taxon>Anaerolinea</taxon>
    </lineage>
</organism>
<dbReference type="AlphaFoldDB" id="A0A101FWU1"/>
<accession>A0A101FWU1</accession>
<comment type="caution">
    <text evidence="1">The sequence shown here is derived from an EMBL/GenBank/DDBJ whole genome shotgun (WGS) entry which is preliminary data.</text>
</comment>
<proteinExistence type="predicted"/>
<reference evidence="1 2" key="1">
    <citation type="journal article" date="2015" name="MBio">
        <title>Genome-Resolved Metagenomic Analysis Reveals Roles for Candidate Phyla and Other Microbial Community Members in Biogeochemical Transformations in Oil Reservoirs.</title>
        <authorList>
            <person name="Hu P."/>
            <person name="Tom L."/>
            <person name="Singh A."/>
            <person name="Thomas B.C."/>
            <person name="Baker B.J."/>
            <person name="Piceno Y.M."/>
            <person name="Andersen G.L."/>
            <person name="Banfield J.F."/>
        </authorList>
    </citation>
    <scope>NUCLEOTIDE SEQUENCE [LARGE SCALE GENOMIC DNA]</scope>
    <source>
        <strain evidence="1">46_16</strain>
    </source>
</reference>
<dbReference type="EMBL" id="LGFU01000110">
    <property type="protein sequence ID" value="KUK45933.1"/>
    <property type="molecule type" value="Genomic_DNA"/>
</dbReference>
<gene>
    <name evidence="1" type="ORF">XD73_1195</name>
</gene>
<evidence type="ECO:0000313" key="2">
    <source>
        <dbReference type="Proteomes" id="UP000064249"/>
    </source>
</evidence>
<protein>
    <submittedName>
        <fullName evidence="1">Uncharacterized protein</fullName>
    </submittedName>
</protein>
<name>A0A101FWU1_9CHLR</name>
<dbReference type="Proteomes" id="UP000064249">
    <property type="component" value="Unassembled WGS sequence"/>
</dbReference>